<gene>
    <name evidence="2" type="ORF">SETIT_1G080000v2</name>
</gene>
<organism evidence="2">
    <name type="scientific">Setaria italica</name>
    <name type="common">Foxtail millet</name>
    <name type="synonym">Panicum italicum</name>
    <dbReference type="NCBI Taxonomy" id="4555"/>
    <lineage>
        <taxon>Eukaryota</taxon>
        <taxon>Viridiplantae</taxon>
        <taxon>Streptophyta</taxon>
        <taxon>Embryophyta</taxon>
        <taxon>Tracheophyta</taxon>
        <taxon>Spermatophyta</taxon>
        <taxon>Magnoliopsida</taxon>
        <taxon>Liliopsida</taxon>
        <taxon>Poales</taxon>
        <taxon>Poaceae</taxon>
        <taxon>PACMAD clade</taxon>
        <taxon>Panicoideae</taxon>
        <taxon>Panicodae</taxon>
        <taxon>Paniceae</taxon>
        <taxon>Cenchrinae</taxon>
        <taxon>Setaria</taxon>
    </lineage>
</organism>
<proteinExistence type="predicted"/>
<reference evidence="2" key="1">
    <citation type="journal article" date="2012" name="Nat. Biotechnol.">
        <title>Reference genome sequence of the model plant Setaria.</title>
        <authorList>
            <person name="Bennetzen J.L."/>
            <person name="Schmutz J."/>
            <person name="Wang H."/>
            <person name="Percifield R."/>
            <person name="Hawkins J."/>
            <person name="Pontaroli A.C."/>
            <person name="Estep M."/>
            <person name="Feng L."/>
            <person name="Vaughn J.N."/>
            <person name="Grimwood J."/>
            <person name="Jenkins J."/>
            <person name="Barry K."/>
            <person name="Lindquist E."/>
            <person name="Hellsten U."/>
            <person name="Deshpande S."/>
            <person name="Wang X."/>
            <person name="Wu X."/>
            <person name="Mitros T."/>
            <person name="Triplett J."/>
            <person name="Yang X."/>
            <person name="Ye C.Y."/>
            <person name="Mauro-Herrera M."/>
            <person name="Wang L."/>
            <person name="Li P."/>
            <person name="Sharma M."/>
            <person name="Sharma R."/>
            <person name="Ronald P.C."/>
            <person name="Panaud O."/>
            <person name="Kellogg E.A."/>
            <person name="Brutnell T.P."/>
            <person name="Doust A.N."/>
            <person name="Tuskan G.A."/>
            <person name="Rokhsar D."/>
            <person name="Devos K.M."/>
        </authorList>
    </citation>
    <scope>NUCLEOTIDE SEQUENCE [LARGE SCALE GENOMIC DNA]</scope>
    <source>
        <strain evidence="2">Yugu1</strain>
    </source>
</reference>
<feature type="region of interest" description="Disordered" evidence="1">
    <location>
        <begin position="21"/>
        <end position="99"/>
    </location>
</feature>
<dbReference type="AlphaFoldDB" id="A0A368PHX6"/>
<evidence type="ECO:0000313" key="2">
    <source>
        <dbReference type="EMBL" id="RCV05387.1"/>
    </source>
</evidence>
<protein>
    <submittedName>
        <fullName evidence="2">Uncharacterized protein</fullName>
    </submittedName>
</protein>
<feature type="compositionally biased region" description="Pro residues" evidence="1">
    <location>
        <begin position="67"/>
        <end position="78"/>
    </location>
</feature>
<dbReference type="EMBL" id="CM003528">
    <property type="protein sequence ID" value="RCV05387.1"/>
    <property type="molecule type" value="Genomic_DNA"/>
</dbReference>
<evidence type="ECO:0000256" key="1">
    <source>
        <dbReference type="SAM" id="MobiDB-lite"/>
    </source>
</evidence>
<feature type="compositionally biased region" description="Low complexity" evidence="1">
    <location>
        <begin position="242"/>
        <end position="256"/>
    </location>
</feature>
<accession>A0A368PHX6</accession>
<feature type="region of interest" description="Disordered" evidence="1">
    <location>
        <begin position="236"/>
        <end position="260"/>
    </location>
</feature>
<feature type="compositionally biased region" description="Basic residues" evidence="1">
    <location>
        <begin position="54"/>
        <end position="65"/>
    </location>
</feature>
<sequence length="298" mass="32948">MAMSALSTSALSSLEAMLLSLMRGSGGGGGDVDAPLDDTLASPPPPPLPARPTARGRHPSRRRARPAAPPQTLSPPSPSSSSSLPKEQEDATSSTTDDVSLVVEELERKAAEVEAQLRRKEEENAALKRRIESYHIRWLEYEIRIKSLEEAFHEQMATLQLARDAARRAEEAARDRRECSELQMNTSEEPPPVRLWHGRDRMLVQVARRSAVSRLGAEFRRQSHTLKRGAAALVGEAPPATGPWQPAAAAPSGGSSTDDLKRLKAQFRAWTKDYKARLRRAKAELGRDRRRRQGSCWI</sequence>
<dbReference type="STRING" id="4555.A0A368PHX6"/>
<reference evidence="2" key="2">
    <citation type="submission" date="2015-07" db="EMBL/GenBank/DDBJ databases">
        <authorList>
            <person name="Noorani M."/>
        </authorList>
    </citation>
    <scope>NUCLEOTIDE SEQUENCE</scope>
    <source>
        <strain evidence="2">Yugu1</strain>
    </source>
</reference>
<name>A0A368PHX6_SETIT</name>
<dbReference type="OrthoDB" id="683848at2759"/>